<dbReference type="Pfam" id="PF00400">
    <property type="entry name" value="WD40"/>
    <property type="match status" value="2"/>
</dbReference>
<dbReference type="InterPro" id="IPR001680">
    <property type="entry name" value="WD40_rpt"/>
</dbReference>
<proteinExistence type="predicted"/>
<dbReference type="SMART" id="SM00320">
    <property type="entry name" value="WD40"/>
    <property type="match status" value="11"/>
</dbReference>
<evidence type="ECO:0000256" key="3">
    <source>
        <dbReference type="PROSITE-ProRule" id="PRU00221"/>
    </source>
</evidence>
<feature type="compositionally biased region" description="Polar residues" evidence="4">
    <location>
        <begin position="1410"/>
        <end position="1421"/>
    </location>
</feature>
<feature type="compositionally biased region" description="Basic and acidic residues" evidence="4">
    <location>
        <begin position="803"/>
        <end position="821"/>
    </location>
</feature>
<evidence type="ECO:0000313" key="8">
    <source>
        <dbReference type="EMBL" id="KAK6168537.1"/>
    </source>
</evidence>
<feature type="region of interest" description="Disordered" evidence="4">
    <location>
        <begin position="1353"/>
        <end position="1421"/>
    </location>
</feature>
<organism evidence="8 9">
    <name type="scientific">Patella caerulea</name>
    <name type="common">Rayed Mediterranean limpet</name>
    <dbReference type="NCBI Taxonomy" id="87958"/>
    <lineage>
        <taxon>Eukaryota</taxon>
        <taxon>Metazoa</taxon>
        <taxon>Spiralia</taxon>
        <taxon>Lophotrochozoa</taxon>
        <taxon>Mollusca</taxon>
        <taxon>Gastropoda</taxon>
        <taxon>Patellogastropoda</taxon>
        <taxon>Patelloidea</taxon>
        <taxon>Patellidae</taxon>
        <taxon>Patella</taxon>
    </lineage>
</organism>
<reference evidence="8 9" key="1">
    <citation type="submission" date="2024-01" db="EMBL/GenBank/DDBJ databases">
        <title>The genome of the rayed Mediterranean limpet Patella caerulea (Linnaeus, 1758).</title>
        <authorList>
            <person name="Anh-Thu Weber A."/>
            <person name="Halstead-Nussloch G."/>
        </authorList>
    </citation>
    <scope>NUCLEOTIDE SEQUENCE [LARGE SCALE GENOMIC DNA]</scope>
    <source>
        <strain evidence="8">AATW-2023a</strain>
        <tissue evidence="8">Whole specimen</tissue>
    </source>
</reference>
<feature type="domain" description="Gem-associated protein 5 second beta-propeller" evidence="6">
    <location>
        <begin position="360"/>
        <end position="671"/>
    </location>
</feature>
<dbReference type="EMBL" id="JAZGQO010000016">
    <property type="protein sequence ID" value="KAK6168537.1"/>
    <property type="molecule type" value="Genomic_DNA"/>
</dbReference>
<dbReference type="PROSITE" id="PS50082">
    <property type="entry name" value="WD_REPEATS_2"/>
    <property type="match status" value="3"/>
</dbReference>
<dbReference type="GO" id="GO:0032797">
    <property type="term" value="C:SMN complex"/>
    <property type="evidence" value="ECO:0007669"/>
    <property type="project" value="TreeGrafter"/>
</dbReference>
<feature type="compositionally biased region" description="Basic and acidic residues" evidence="4">
    <location>
        <begin position="725"/>
        <end position="741"/>
    </location>
</feature>
<dbReference type="GO" id="GO:0003730">
    <property type="term" value="F:mRNA 3'-UTR binding"/>
    <property type="evidence" value="ECO:0007669"/>
    <property type="project" value="TreeGrafter"/>
</dbReference>
<evidence type="ECO:0000256" key="4">
    <source>
        <dbReference type="SAM" id="MobiDB-lite"/>
    </source>
</evidence>
<keyword evidence="2" id="KW-0677">Repeat</keyword>
<accession>A0AAN8G1H7</accession>
<dbReference type="InterPro" id="IPR056421">
    <property type="entry name" value="TPR_GEMI5"/>
</dbReference>
<feature type="repeat" description="WD" evidence="3">
    <location>
        <begin position="604"/>
        <end position="646"/>
    </location>
</feature>
<dbReference type="GO" id="GO:0000387">
    <property type="term" value="P:spliceosomal snRNP assembly"/>
    <property type="evidence" value="ECO:0007669"/>
    <property type="project" value="TreeGrafter"/>
</dbReference>
<evidence type="ECO:0000256" key="1">
    <source>
        <dbReference type="ARBA" id="ARBA00022574"/>
    </source>
</evidence>
<comment type="caution">
    <text evidence="8">The sequence shown here is derived from an EMBL/GenBank/DDBJ whole genome shotgun (WGS) entry which is preliminary data.</text>
</comment>
<dbReference type="Proteomes" id="UP001347796">
    <property type="component" value="Unassembled WGS sequence"/>
</dbReference>
<dbReference type="InterPro" id="IPR056420">
    <property type="entry name" value="GEMI5_RBS"/>
</dbReference>
<sequence length="1707" mass="192822">MAQHNIPPSPNWYCSKVSDANCSGQYVFGARSNVFMFKTTSGAPKYVGIFTDHKDRVSTVLLGQTEETLMLCCSTSDDGTVKVWDTTSRQTIKFHSEHKDKISCGSWSSLQHDLIVTGDERGNLMCWQYETDICQKFKQEKEYVFSIACSPHKKFQVAVGYKSGTVLLLDITKNCKVLHKFRGHDDEIHSIAWCPVPGETVFDDEEKDDNMIGSILATGSRDRTIRFWSTEKGRQLFQKKLPVNTGFKREQREDGRNKVWLSLCWRKEKWHQLISSSHGGDLLLWDLQPSAEKPMQIFSASEGKCHTRVVFNICCGGVDNNILFTISMDRLVGVWNLKTVSCICAVPTLGGYMYTVKSSPVDPGRLAIGVGDSMIRVWNTNNKSNIFDVQTLWQGIKSKVTCLNWHPSKEGWLAYGTDDGRVGIYDIFSQKPPLLSGTFHRKTVYVVVWGPPSKCTEENKSNFSLYTVGDGIILEHHPKSLQQEATQINKLIETVNGKKTPGSQLIRSDISWKPDYSLVAIGNEDGSVDVYWADFKLRCVIQVHRKLINCLQWHPHITTQGGSAISSCNSWLASGANDAMVHIVDLSDIPVDKPVTIIESMRKLDGHSIRVTGLSWSPHIDGRIASCGYDSSVIVWNVKTGTALVKYDEHQGRILGVLWSGLDPDEVMSGGFDCSLHRWKISSLPKAVIEYGAKRKKSKKKRTDQDNKKRDHKTSTGSDSNEASGGDREGPPKHRENKEMSDNDNNTTTTSHTELDDLQKLLDKKREELLKNAEQTSDNKDTNKKSVTQSNDNKLQQILGSRFYHETKKDNKSNKRTEKTESVPSNTASAQKIKKRKAKSYFPVIAQAENRGKSQTHNDLIQLTKIVCGEKNKRESVSVEHNHLGLFTNRRAAFKCLKKEGEYHQKNDNMDYFLQMEIWKGNIRGALQIAREKDELSDWLVAMAPLGSYDMWLTACEDYARQLEEDGQYHKSATYLLSCHKVYDAIDLFKRHKLYKEAVSLARVRLSPLEPLFEDLYTDWSQQLMKDGQYEQAAKCYVAMKKIQDAAKVLIRRSDQSSLKTAAHMTLLANEKQQGMLYAQRVVNQCLSQYTWQDAYKFLNEHEATKIFVPFVSVHELLVKELQILAGESIGPISSDKFSVWVDIPPQNSVIPDFILDDSESDPVLPWKPYLMGKHSFPHHVLRCWYGNLNVAMDTNSLSNMYKTLIHHQSGRQGLLDTSQIILQVSGDLTLFLLALLLNETTAAINHLLQAVISLHEAGQLQLMQAVCQLVLPHGPKYLLKLQQEVTALHVVISMESHMNIEGASKVNTLKRLLSELKEDDNISSTGHRCRELDCLRAYYYLAVANYLQDKKNKSSDEAKIQDVPSSETDIKVEPDVCANTSTAEADSTSEQPPNKDVDKQSQPDDKPQTAPSPLDQSKSQNISSIAQTAVAGSSKSEPSALTMNKLLDMSKGLLWDIQAKRYALTETLGYIHKAISQCLLTDKTKEKSSQPQNVSSHTRPDILLCSKGDKSNDRDVSVQKELTAEDSREDGKEKEVTDSADDTLHYSDVEMMLANGKDSANKSRKVLWEDQPPLYICDKHETSTRGTSCLSNPTKYINVPDEWYSMPVDKKYFMSYVTMPVLREEQDFVTHELKRIPDSSHVPFPTTFDTAKMLLKLTQMCEAQDMKEVIEYREKLVKWALNFAVTSKQREELNTLLDSVTKESAV</sequence>
<keyword evidence="9" id="KW-1185">Reference proteome</keyword>
<feature type="compositionally biased region" description="Basic and acidic residues" evidence="4">
    <location>
        <begin position="1394"/>
        <end position="1408"/>
    </location>
</feature>
<evidence type="ECO:0000256" key="2">
    <source>
        <dbReference type="ARBA" id="ARBA00022737"/>
    </source>
</evidence>
<dbReference type="PROSITE" id="PS00678">
    <property type="entry name" value="WD_REPEATS_1"/>
    <property type="match status" value="2"/>
</dbReference>
<evidence type="ECO:0000259" key="5">
    <source>
        <dbReference type="Pfam" id="PF23774"/>
    </source>
</evidence>
<dbReference type="SUPFAM" id="SSF50978">
    <property type="entry name" value="WD40 repeat-like"/>
    <property type="match status" value="1"/>
</dbReference>
<feature type="compositionally biased region" description="Basic and acidic residues" evidence="4">
    <location>
        <begin position="1508"/>
        <end position="1541"/>
    </location>
</feature>
<dbReference type="InterPro" id="IPR015943">
    <property type="entry name" value="WD40/YVTN_repeat-like_dom_sf"/>
</dbReference>
<dbReference type="Pfam" id="PF23775">
    <property type="entry name" value="Beta-prop_RIG_2nd"/>
    <property type="match status" value="1"/>
</dbReference>
<dbReference type="InterPro" id="IPR036322">
    <property type="entry name" value="WD40_repeat_dom_sf"/>
</dbReference>
<feature type="domain" description="Gem-associated protein 5 RBS" evidence="7">
    <location>
        <begin position="1218"/>
        <end position="1282"/>
    </location>
</feature>
<protein>
    <recommendedName>
        <fullName evidence="10">Gem-associated protein 5</fullName>
    </recommendedName>
</protein>
<feature type="compositionally biased region" description="Polar residues" evidence="4">
    <location>
        <begin position="785"/>
        <end position="799"/>
    </location>
</feature>
<evidence type="ECO:0000313" key="9">
    <source>
        <dbReference type="Proteomes" id="UP001347796"/>
    </source>
</evidence>
<dbReference type="InterPro" id="IPR019775">
    <property type="entry name" value="WD40_repeat_CS"/>
</dbReference>
<evidence type="ECO:0008006" key="10">
    <source>
        <dbReference type="Google" id="ProtNLM"/>
    </source>
</evidence>
<dbReference type="InterPro" id="IPR056424">
    <property type="entry name" value="Beta-prop_GEMI5_2nd"/>
</dbReference>
<evidence type="ECO:0000259" key="7">
    <source>
        <dbReference type="Pfam" id="PF23777"/>
    </source>
</evidence>
<dbReference type="Gene3D" id="2.130.10.10">
    <property type="entry name" value="YVTN repeat-like/Quinoprotein amine dehydrogenase"/>
    <property type="match status" value="2"/>
</dbReference>
<feature type="domain" description="Gem-associated protein 5 TPR" evidence="5">
    <location>
        <begin position="884"/>
        <end position="1092"/>
    </location>
</feature>
<dbReference type="PROSITE" id="PS50294">
    <property type="entry name" value="WD_REPEATS_REGION"/>
    <property type="match status" value="1"/>
</dbReference>
<feature type="compositionally biased region" description="Basic and acidic residues" evidence="4">
    <location>
        <begin position="772"/>
        <end position="784"/>
    </location>
</feature>
<feature type="repeat" description="WD" evidence="3">
    <location>
        <begin position="213"/>
        <end position="238"/>
    </location>
</feature>
<keyword evidence="1 3" id="KW-0853">WD repeat</keyword>
<feature type="repeat" description="WD" evidence="3">
    <location>
        <begin position="50"/>
        <end position="94"/>
    </location>
</feature>
<name>A0AAN8G1H7_PATCE</name>
<dbReference type="PANTHER" id="PTHR46362:SF1">
    <property type="entry name" value="GEM-ASSOCIATED PROTEIN 5"/>
    <property type="match status" value="1"/>
</dbReference>
<dbReference type="GO" id="GO:0005634">
    <property type="term" value="C:nucleus"/>
    <property type="evidence" value="ECO:0007669"/>
    <property type="project" value="TreeGrafter"/>
</dbReference>
<feature type="region of interest" description="Disordered" evidence="4">
    <location>
        <begin position="772"/>
        <end position="835"/>
    </location>
</feature>
<feature type="region of interest" description="Disordered" evidence="4">
    <location>
        <begin position="1484"/>
        <end position="1541"/>
    </location>
</feature>
<gene>
    <name evidence="8" type="ORF">SNE40_021049</name>
</gene>
<feature type="compositionally biased region" description="Polar residues" evidence="4">
    <location>
        <begin position="1379"/>
        <end position="1393"/>
    </location>
</feature>
<dbReference type="InterPro" id="IPR011047">
    <property type="entry name" value="Quinoprotein_ADH-like_sf"/>
</dbReference>
<feature type="region of interest" description="Disordered" evidence="4">
    <location>
        <begin position="692"/>
        <end position="756"/>
    </location>
</feature>
<dbReference type="Pfam" id="PF23777">
    <property type="entry name" value="GEMI5_RBS"/>
    <property type="match status" value="1"/>
</dbReference>
<dbReference type="SUPFAM" id="SSF50998">
    <property type="entry name" value="Quinoprotein alcohol dehydrogenase-like"/>
    <property type="match status" value="1"/>
</dbReference>
<evidence type="ECO:0000259" key="6">
    <source>
        <dbReference type="Pfam" id="PF23775"/>
    </source>
</evidence>
<dbReference type="PANTHER" id="PTHR46362">
    <property type="entry name" value="GEM-ASSOCIATED PROTEIN 5"/>
    <property type="match status" value="1"/>
</dbReference>
<dbReference type="InterPro" id="IPR052640">
    <property type="entry name" value="Gemin-5"/>
</dbReference>
<dbReference type="Pfam" id="PF23774">
    <property type="entry name" value="TPR_GEMI5"/>
    <property type="match status" value="1"/>
</dbReference>